<feature type="non-terminal residue" evidence="10">
    <location>
        <position position="175"/>
    </location>
</feature>
<keyword evidence="3" id="KW-0032">Aminotransferase</keyword>
<sequence length="175" mass="19280">LHASSINPNIQRVQYAVRGELAIRAEKLNVELAAGKKLPFSRVVNCNIGNPQQLNQKPITFFRQVAALTEFPALLEPENRQRLAGLFPEDTFERAETILKGIGSPSIGAYSHSQGVCIPYIRRSVAKFIQERDGHPTDANNIFLTTGASAGVQMVINFLIQNPNVGVLIPIPRRP</sequence>
<evidence type="ECO:0000256" key="1">
    <source>
        <dbReference type="ARBA" id="ARBA00001933"/>
    </source>
</evidence>
<dbReference type="SUPFAM" id="SSF53383">
    <property type="entry name" value="PLP-dependent transferases"/>
    <property type="match status" value="1"/>
</dbReference>
<name>A0A4P9XTM1_9FUNG</name>
<comment type="subunit">
    <text evidence="2">Homodimer.</text>
</comment>
<protein>
    <recommendedName>
        <fullName evidence="7">Glutamate pyruvate transaminase</fullName>
    </recommendedName>
    <alternativeName>
        <fullName evidence="8">Glutamic--alanine transaminase</fullName>
    </alternativeName>
    <alternativeName>
        <fullName evidence="9">Glutamic--pyruvic transaminase</fullName>
    </alternativeName>
</protein>
<comment type="cofactor">
    <cofactor evidence="1">
        <name>pyridoxal 5'-phosphate</name>
        <dbReference type="ChEBI" id="CHEBI:597326"/>
    </cofactor>
</comment>
<keyword evidence="5" id="KW-0663">Pyridoxal phosphate</keyword>
<feature type="non-terminal residue" evidence="10">
    <location>
        <position position="1"/>
    </location>
</feature>
<dbReference type="EMBL" id="KZ992507">
    <property type="protein sequence ID" value="RKP09525.1"/>
    <property type="molecule type" value="Genomic_DNA"/>
</dbReference>
<evidence type="ECO:0000256" key="5">
    <source>
        <dbReference type="ARBA" id="ARBA00022898"/>
    </source>
</evidence>
<comment type="similarity">
    <text evidence="6">Belongs to the class-I pyridoxal-phosphate-dependent aminotransferase family. Alanine aminotransferase subfamily.</text>
</comment>
<evidence type="ECO:0000256" key="3">
    <source>
        <dbReference type="ARBA" id="ARBA00022576"/>
    </source>
</evidence>
<dbReference type="Gene3D" id="3.40.640.10">
    <property type="entry name" value="Type I PLP-dependent aspartate aminotransferase-like (Major domain)"/>
    <property type="match status" value="1"/>
</dbReference>
<accession>A0A4P9XTM1</accession>
<dbReference type="PANTHER" id="PTHR11751:SF29">
    <property type="entry name" value="ALANINE TRANSAMINASE"/>
    <property type="match status" value="1"/>
</dbReference>
<reference evidence="11" key="1">
    <citation type="journal article" date="2018" name="Nat. Microbiol.">
        <title>Leveraging single-cell genomics to expand the fungal tree of life.</title>
        <authorList>
            <person name="Ahrendt S.R."/>
            <person name="Quandt C.A."/>
            <person name="Ciobanu D."/>
            <person name="Clum A."/>
            <person name="Salamov A."/>
            <person name="Andreopoulos B."/>
            <person name="Cheng J.F."/>
            <person name="Woyke T."/>
            <person name="Pelin A."/>
            <person name="Henrissat B."/>
            <person name="Reynolds N.K."/>
            <person name="Benny G.L."/>
            <person name="Smith M.E."/>
            <person name="James T.Y."/>
            <person name="Grigoriev I.V."/>
        </authorList>
    </citation>
    <scope>NUCLEOTIDE SEQUENCE [LARGE SCALE GENOMIC DNA]</scope>
    <source>
        <strain evidence="11">RSA 1356</strain>
    </source>
</reference>
<dbReference type="STRING" id="78915.A0A4P9XTM1"/>
<evidence type="ECO:0000256" key="9">
    <source>
        <dbReference type="ARBA" id="ARBA00080525"/>
    </source>
</evidence>
<dbReference type="Gene3D" id="1.10.287.1970">
    <property type="match status" value="1"/>
</dbReference>
<dbReference type="AlphaFoldDB" id="A0A4P9XTM1"/>
<organism evidence="10 11">
    <name type="scientific">Thamnocephalis sphaerospora</name>
    <dbReference type="NCBI Taxonomy" id="78915"/>
    <lineage>
        <taxon>Eukaryota</taxon>
        <taxon>Fungi</taxon>
        <taxon>Fungi incertae sedis</taxon>
        <taxon>Zoopagomycota</taxon>
        <taxon>Zoopagomycotina</taxon>
        <taxon>Zoopagomycetes</taxon>
        <taxon>Zoopagales</taxon>
        <taxon>Sigmoideomycetaceae</taxon>
        <taxon>Thamnocephalis</taxon>
    </lineage>
</organism>
<evidence type="ECO:0000256" key="4">
    <source>
        <dbReference type="ARBA" id="ARBA00022679"/>
    </source>
</evidence>
<gene>
    <name evidence="10" type="ORF">THASP1DRAFT_4415</name>
</gene>
<dbReference type="Proteomes" id="UP000271241">
    <property type="component" value="Unassembled WGS sequence"/>
</dbReference>
<keyword evidence="4" id="KW-0808">Transferase</keyword>
<dbReference type="GO" id="GO:0008483">
    <property type="term" value="F:transaminase activity"/>
    <property type="evidence" value="ECO:0007669"/>
    <property type="project" value="UniProtKB-KW"/>
</dbReference>
<evidence type="ECO:0000256" key="2">
    <source>
        <dbReference type="ARBA" id="ARBA00011738"/>
    </source>
</evidence>
<evidence type="ECO:0000313" key="11">
    <source>
        <dbReference type="Proteomes" id="UP000271241"/>
    </source>
</evidence>
<evidence type="ECO:0000256" key="7">
    <source>
        <dbReference type="ARBA" id="ARBA00077894"/>
    </source>
</evidence>
<evidence type="ECO:0000256" key="8">
    <source>
        <dbReference type="ARBA" id="ARBA00078532"/>
    </source>
</evidence>
<evidence type="ECO:0000313" key="10">
    <source>
        <dbReference type="EMBL" id="RKP09525.1"/>
    </source>
</evidence>
<dbReference type="PANTHER" id="PTHR11751">
    <property type="entry name" value="ALANINE AMINOTRANSFERASE"/>
    <property type="match status" value="1"/>
</dbReference>
<keyword evidence="11" id="KW-1185">Reference proteome</keyword>
<dbReference type="InterPro" id="IPR045088">
    <property type="entry name" value="ALAT1/2-like"/>
</dbReference>
<dbReference type="FunFam" id="1.10.287.1970:FF:000001">
    <property type="entry name" value="Alanine aminotransferase 2"/>
    <property type="match status" value="1"/>
</dbReference>
<evidence type="ECO:0000256" key="6">
    <source>
        <dbReference type="ARBA" id="ARBA00025785"/>
    </source>
</evidence>
<dbReference type="InterPro" id="IPR015422">
    <property type="entry name" value="PyrdxlP-dep_Trfase_small"/>
</dbReference>
<dbReference type="Gene3D" id="3.90.1150.10">
    <property type="entry name" value="Aspartate Aminotransferase, domain 1"/>
    <property type="match status" value="1"/>
</dbReference>
<dbReference type="InterPro" id="IPR015424">
    <property type="entry name" value="PyrdxlP-dep_Trfase"/>
</dbReference>
<proteinExistence type="inferred from homology"/>
<dbReference type="OrthoDB" id="1732682at2759"/>
<dbReference type="InterPro" id="IPR015421">
    <property type="entry name" value="PyrdxlP-dep_Trfase_major"/>
</dbReference>